<comment type="similarity">
    <text evidence="9">Belongs to the DRC2 family.</text>
</comment>
<comment type="function">
    <text evidence="12">Component of the nexin-dynein regulatory complex (N-DRC), a key regulator of ciliary/flagellar motility which maintains the alignment and integrity of the distal axoneme and regulates microtubule sliding in motile axonemes. Plays a critical role in the assembly of N-DRC and also stabilizes the assembly of multiple inner dynein arms and radial spokes. Coassembles with DRC1 to form a central scaffold needed for assembly of the N-DRC and its attachment to the outer doublet microtubules.</text>
</comment>
<feature type="coiled-coil region" evidence="13">
    <location>
        <begin position="262"/>
        <end position="289"/>
    </location>
</feature>
<feature type="region of interest" description="Disordered" evidence="14">
    <location>
        <begin position="464"/>
        <end position="484"/>
    </location>
</feature>
<keyword evidence="6" id="KW-0206">Cytoskeleton</keyword>
<sequence>MAGKKKKSLANKLAKMSDEERARYLQHRAEIEEEAKRRKEQLIATFMKKKIKKEEAFGRLNLAKINQNWHQILRKIKVKEMKDDVEHLKTYIERALEYKNGTISKLMEELEEAEEQYSNNFKYHSIHLDEIITSQNNYINDLQMEYEKELKDFLDDSKKEEVDIIENSSREMCYLKTIIFGQEAKATKELKYFNEEYNQKLYRAESKNKVKLSNLRRTRGDVEVALWRQLSQVVRSYVQKTDARRCHLQELRRLDAESAEEIRRNEERMNSEEELIGTLENSYAEIKKRRGERLQTLELEEADLKKKFLIVKKRLKNDLALDELRLRFLSSCSNSILEYFQNLLSKGQHLVSLSVTCTKFETERERITKWIPITEITLSRDVDGGLTDDEKLYQRAVEKGFSLPKLKHTGSPTSEEKIRTRPMTSITYGVLTSQTTEADIDSEVESKKIAPIEDIKFEAKKLCGGSEDPELEGQTSSGASSVSHQRDILDECIEDLEKMESFWNLYNKVEIDVMELKEERSVLQKENKQLRGFIRAVLEAAALAKTIPDSKVSTRVPSQRAAYSAPLRRILLN</sequence>
<evidence type="ECO:0000256" key="10">
    <source>
        <dbReference type="ARBA" id="ARBA00040899"/>
    </source>
</evidence>
<keyword evidence="16" id="KW-1185">Reference proteome</keyword>
<dbReference type="FunCoup" id="A0A6J2XW98">
    <property type="interactions" value="48"/>
</dbReference>
<dbReference type="Proteomes" id="UP000504635">
    <property type="component" value="Unplaced"/>
</dbReference>
<dbReference type="GO" id="GO:0070286">
    <property type="term" value="P:axonemal dynein complex assembly"/>
    <property type="evidence" value="ECO:0007669"/>
    <property type="project" value="InterPro"/>
</dbReference>
<evidence type="ECO:0000256" key="1">
    <source>
        <dbReference type="ARBA" id="ARBA00004611"/>
    </source>
</evidence>
<evidence type="ECO:0000256" key="8">
    <source>
        <dbReference type="ARBA" id="ARBA00037841"/>
    </source>
</evidence>
<dbReference type="PANTHER" id="PTHR21625">
    <property type="entry name" value="NYD-SP28 PROTEIN"/>
    <property type="match status" value="1"/>
</dbReference>
<dbReference type="InterPro" id="IPR039505">
    <property type="entry name" value="DRC1/2_N"/>
</dbReference>
<evidence type="ECO:0000256" key="5">
    <source>
        <dbReference type="ARBA" id="ARBA00023069"/>
    </source>
</evidence>
<dbReference type="Pfam" id="PF14772">
    <property type="entry name" value="NYD-SP28"/>
    <property type="match status" value="1"/>
</dbReference>
<dbReference type="AlphaFoldDB" id="A0A6J2XW98"/>
<evidence type="ECO:0000256" key="7">
    <source>
        <dbReference type="ARBA" id="ARBA00023273"/>
    </source>
</evidence>
<evidence type="ECO:0000256" key="6">
    <source>
        <dbReference type="ARBA" id="ARBA00023212"/>
    </source>
</evidence>
<protein>
    <recommendedName>
        <fullName evidence="10">Dynein regulatory complex subunit 2</fullName>
    </recommendedName>
    <alternativeName>
        <fullName evidence="11">Coiled-coil domain-containing protein 65</fullName>
    </alternativeName>
</protein>
<comment type="subcellular location">
    <subcellularLocation>
        <location evidence="1">Cytoplasm</location>
        <location evidence="1">Cytoskeleton</location>
        <location evidence="1">Flagellum axoneme</location>
    </subcellularLocation>
    <subcellularLocation>
        <location evidence="8">Cytoplasm</location>
        <location evidence="8">Cytoskeleton</location>
        <location evidence="8">Flagellum basal body</location>
    </subcellularLocation>
</comment>
<dbReference type="KEGG" id="soy:115881810"/>
<dbReference type="GO" id="GO:0060285">
    <property type="term" value="P:cilium-dependent cell motility"/>
    <property type="evidence" value="ECO:0007669"/>
    <property type="project" value="TreeGrafter"/>
</dbReference>
<name>A0A6J2XW98_SITOR</name>
<dbReference type="PANTHER" id="PTHR21625:SF0">
    <property type="entry name" value="DYNEIN REGULATORY COMPLEX SUBUNIT 2"/>
    <property type="match status" value="1"/>
</dbReference>
<organism evidence="16 17">
    <name type="scientific">Sitophilus oryzae</name>
    <name type="common">Rice weevil</name>
    <name type="synonym">Curculio oryzae</name>
    <dbReference type="NCBI Taxonomy" id="7048"/>
    <lineage>
        <taxon>Eukaryota</taxon>
        <taxon>Metazoa</taxon>
        <taxon>Ecdysozoa</taxon>
        <taxon>Arthropoda</taxon>
        <taxon>Hexapoda</taxon>
        <taxon>Insecta</taxon>
        <taxon>Pterygota</taxon>
        <taxon>Neoptera</taxon>
        <taxon>Endopterygota</taxon>
        <taxon>Coleoptera</taxon>
        <taxon>Polyphaga</taxon>
        <taxon>Cucujiformia</taxon>
        <taxon>Curculionidae</taxon>
        <taxon>Dryophthorinae</taxon>
        <taxon>Sitophilus</taxon>
    </lineage>
</organism>
<keyword evidence="5" id="KW-0969">Cilium</keyword>
<keyword evidence="7" id="KW-0966">Cell projection</keyword>
<dbReference type="RefSeq" id="XP_030755341.1">
    <property type="nucleotide sequence ID" value="XM_030899481.1"/>
</dbReference>
<dbReference type="OrthoDB" id="7760980at2759"/>
<evidence type="ECO:0000313" key="17">
    <source>
        <dbReference type="RefSeq" id="XP_030755341.1"/>
    </source>
</evidence>
<keyword evidence="3" id="KW-0282">Flagellum</keyword>
<evidence type="ECO:0000256" key="4">
    <source>
        <dbReference type="ARBA" id="ARBA00023054"/>
    </source>
</evidence>
<keyword evidence="4 13" id="KW-0175">Coiled coil</keyword>
<accession>A0A6J2XW98</accession>
<feature type="domain" description="Dynein regulatory complex protein 1/2 N-terminal" evidence="15">
    <location>
        <begin position="27"/>
        <end position="125"/>
    </location>
</feature>
<evidence type="ECO:0000256" key="9">
    <source>
        <dbReference type="ARBA" id="ARBA00038424"/>
    </source>
</evidence>
<feature type="compositionally biased region" description="Polar residues" evidence="14">
    <location>
        <begin position="473"/>
        <end position="483"/>
    </location>
</feature>
<reference evidence="17" key="1">
    <citation type="submission" date="2025-08" db="UniProtKB">
        <authorList>
            <consortium name="RefSeq"/>
        </authorList>
    </citation>
    <scope>IDENTIFICATION</scope>
    <source>
        <tissue evidence="17">Gonads</tissue>
    </source>
</reference>
<evidence type="ECO:0000313" key="16">
    <source>
        <dbReference type="Proteomes" id="UP000504635"/>
    </source>
</evidence>
<evidence type="ECO:0000256" key="3">
    <source>
        <dbReference type="ARBA" id="ARBA00022846"/>
    </source>
</evidence>
<dbReference type="InParanoid" id="A0A6J2XW98"/>
<keyword evidence="2" id="KW-0963">Cytoplasm</keyword>
<evidence type="ECO:0000256" key="2">
    <source>
        <dbReference type="ARBA" id="ARBA00022490"/>
    </source>
</evidence>
<dbReference type="GO" id="GO:0003352">
    <property type="term" value="P:regulation of cilium movement"/>
    <property type="evidence" value="ECO:0007669"/>
    <property type="project" value="TreeGrafter"/>
</dbReference>
<evidence type="ECO:0000256" key="11">
    <source>
        <dbReference type="ARBA" id="ARBA00041517"/>
    </source>
</evidence>
<proteinExistence type="inferred from homology"/>
<dbReference type="InterPro" id="IPR039750">
    <property type="entry name" value="DRC1/DRC2"/>
</dbReference>
<evidence type="ECO:0000256" key="13">
    <source>
        <dbReference type="SAM" id="Coils"/>
    </source>
</evidence>
<evidence type="ECO:0000259" key="15">
    <source>
        <dbReference type="Pfam" id="PF14772"/>
    </source>
</evidence>
<dbReference type="GeneID" id="115881810"/>
<evidence type="ECO:0000256" key="12">
    <source>
        <dbReference type="ARBA" id="ARBA00045865"/>
    </source>
</evidence>
<dbReference type="GO" id="GO:0005858">
    <property type="term" value="C:axonemal dynein complex"/>
    <property type="evidence" value="ECO:0007669"/>
    <property type="project" value="InterPro"/>
</dbReference>
<gene>
    <name evidence="17" type="primary">LOC115881810</name>
</gene>
<evidence type="ECO:0000256" key="14">
    <source>
        <dbReference type="SAM" id="MobiDB-lite"/>
    </source>
</evidence>